<dbReference type="AlphaFoldDB" id="A0A1I2TD54"/>
<evidence type="ECO:0000256" key="1">
    <source>
        <dbReference type="ARBA" id="ARBA00004141"/>
    </source>
</evidence>
<organism evidence="5 6">
    <name type="scientific">Actinopolymorpha cephalotaxi</name>
    <dbReference type="NCBI Taxonomy" id="504797"/>
    <lineage>
        <taxon>Bacteria</taxon>
        <taxon>Bacillati</taxon>
        <taxon>Actinomycetota</taxon>
        <taxon>Actinomycetes</taxon>
        <taxon>Propionibacteriales</taxon>
        <taxon>Actinopolymorphaceae</taxon>
        <taxon>Actinopolymorpha</taxon>
    </lineage>
</organism>
<keyword evidence="5" id="KW-0762">Sugar transport</keyword>
<gene>
    <name evidence="5" type="ORF">SAMN05421678_107136</name>
</gene>
<dbReference type="GO" id="GO:0016020">
    <property type="term" value="C:membrane"/>
    <property type="evidence" value="ECO:0007669"/>
    <property type="project" value="UniProtKB-SubCell"/>
</dbReference>
<accession>A0A1I2TD54</accession>
<proteinExistence type="predicted"/>
<evidence type="ECO:0000256" key="2">
    <source>
        <dbReference type="ARBA" id="ARBA00022692"/>
    </source>
</evidence>
<dbReference type="InterPro" id="IPR035906">
    <property type="entry name" value="MetI-like_sf"/>
</dbReference>
<dbReference type="Proteomes" id="UP000199052">
    <property type="component" value="Unassembled WGS sequence"/>
</dbReference>
<dbReference type="SUPFAM" id="SSF161098">
    <property type="entry name" value="MetI-like"/>
    <property type="match status" value="1"/>
</dbReference>
<sequence>MAASMFLVIPVLIVFFVAQRHFIRGVVMTGISGR</sequence>
<name>A0A1I2TD54_9ACTN</name>
<keyword evidence="3" id="KW-1133">Transmembrane helix</keyword>
<evidence type="ECO:0000313" key="5">
    <source>
        <dbReference type="EMBL" id="SFG62778.1"/>
    </source>
</evidence>
<evidence type="ECO:0000256" key="3">
    <source>
        <dbReference type="ARBA" id="ARBA00022989"/>
    </source>
</evidence>
<protein>
    <submittedName>
        <fullName evidence="5">Multiple sugar transport system permease protein/sn-glycerol 3-phosphate transport system permease protein</fullName>
    </submittedName>
</protein>
<reference evidence="5 6" key="1">
    <citation type="submission" date="2016-10" db="EMBL/GenBank/DDBJ databases">
        <authorList>
            <person name="de Groot N.N."/>
        </authorList>
    </citation>
    <scope>NUCLEOTIDE SEQUENCE [LARGE SCALE GENOMIC DNA]</scope>
    <source>
        <strain evidence="5 6">CPCC 202808</strain>
    </source>
</reference>
<keyword evidence="5" id="KW-0813">Transport</keyword>
<keyword evidence="2" id="KW-0812">Transmembrane</keyword>
<dbReference type="EMBL" id="FOOI01000007">
    <property type="protein sequence ID" value="SFG62778.1"/>
    <property type="molecule type" value="Genomic_DNA"/>
</dbReference>
<keyword evidence="4" id="KW-0472">Membrane</keyword>
<evidence type="ECO:0000313" key="6">
    <source>
        <dbReference type="Proteomes" id="UP000199052"/>
    </source>
</evidence>
<comment type="subcellular location">
    <subcellularLocation>
        <location evidence="1">Membrane</location>
        <topology evidence="1">Multi-pass membrane protein</topology>
    </subcellularLocation>
</comment>
<evidence type="ECO:0000256" key="4">
    <source>
        <dbReference type="ARBA" id="ARBA00023136"/>
    </source>
</evidence>